<dbReference type="PANTHER" id="PTHR34319:SF6">
    <property type="entry name" value="MAJOR EXPORTED PROTEIN"/>
    <property type="match status" value="1"/>
</dbReference>
<organism evidence="2 4">
    <name type="scientific">Enterobacter roggenkampii</name>
    <dbReference type="NCBI Taxonomy" id="1812935"/>
    <lineage>
        <taxon>Bacteria</taxon>
        <taxon>Pseudomonadati</taxon>
        <taxon>Pseudomonadota</taxon>
        <taxon>Gammaproteobacteria</taxon>
        <taxon>Enterobacterales</taxon>
        <taxon>Enterobacteriaceae</taxon>
        <taxon>Enterobacter</taxon>
        <taxon>Enterobacter cloacae complex</taxon>
    </lineage>
</organism>
<reference evidence="3 4" key="1">
    <citation type="submission" date="2016-03" db="EMBL/GenBank/DDBJ databases">
        <authorList>
            <consortium name="Pathogen Informatics"/>
        </authorList>
    </citation>
    <scope>NUCLEOTIDE SEQUENCE [LARGE SCALE GENOMIC DNA]</scope>
    <source>
        <strain evidence="1">E2161</strain>
        <strain evidence="3">e2161</strain>
        <strain evidence="4">e264</strain>
        <strain evidence="2">E264</strain>
    </source>
</reference>
<dbReference type="SUPFAM" id="SSF141452">
    <property type="entry name" value="Hcp1-like"/>
    <property type="match status" value="1"/>
</dbReference>
<accession>A0A155IG47</accession>
<dbReference type="InterPro" id="IPR008514">
    <property type="entry name" value="T6SS_Hcp"/>
</dbReference>
<dbReference type="PANTHER" id="PTHR34319">
    <property type="entry name" value="MAJOR EXPORTED PROTEIN"/>
    <property type="match status" value="1"/>
</dbReference>
<dbReference type="Proteomes" id="UP000077063">
    <property type="component" value="Unassembled WGS sequence"/>
</dbReference>
<sequence>MSIPAHLWLFDENGSPIVGPSLLPARLGSFEIRSVIHQVWIPESSHTGRLTGTRVHSPLNLHKEFDAATPVLYRAMCEGRTLKKAELKMYRIIDQGVESEYFNMIMENVKITSISPLLHPTGLTSTHLEDIQLRYEKITWKHCDGNILYTDEWNNRATY</sequence>
<dbReference type="NCBIfam" id="TIGR03344">
    <property type="entry name" value="VI_effect_Hcp1"/>
    <property type="match status" value="1"/>
</dbReference>
<dbReference type="EMBL" id="FKDD01000006">
    <property type="protein sequence ID" value="SAC06135.1"/>
    <property type="molecule type" value="Genomic_DNA"/>
</dbReference>
<evidence type="ECO:0000313" key="4">
    <source>
        <dbReference type="Proteomes" id="UP000077278"/>
    </source>
</evidence>
<proteinExistence type="predicted"/>
<dbReference type="RefSeq" id="WP_023326420.1">
    <property type="nucleotide sequence ID" value="NZ_CP032916.1"/>
</dbReference>
<dbReference type="Pfam" id="PF05638">
    <property type="entry name" value="T6SS_HCP"/>
    <property type="match status" value="1"/>
</dbReference>
<name>A0A155IG47_9ENTR</name>
<dbReference type="InterPro" id="IPR036624">
    <property type="entry name" value="Hcp1-lik_sf"/>
</dbReference>
<protein>
    <submittedName>
        <fullName evidence="2">Type VI secretion system effector</fullName>
    </submittedName>
</protein>
<dbReference type="Gene3D" id="2.30.110.20">
    <property type="entry name" value="Hcp1-like"/>
    <property type="match status" value="1"/>
</dbReference>
<dbReference type="AlphaFoldDB" id="A0A155IG47"/>
<dbReference type="Proteomes" id="UP000077278">
    <property type="component" value="Unassembled WGS sequence"/>
</dbReference>
<dbReference type="EMBL" id="FKDK01000031">
    <property type="protein sequence ID" value="SAB46669.1"/>
    <property type="molecule type" value="Genomic_DNA"/>
</dbReference>
<evidence type="ECO:0000313" key="2">
    <source>
        <dbReference type="EMBL" id="SAC06135.1"/>
    </source>
</evidence>
<dbReference type="InterPro" id="IPR052947">
    <property type="entry name" value="T6SS_Hcp1_domain"/>
</dbReference>
<keyword evidence="3" id="KW-1185">Reference proteome</keyword>
<comment type="caution">
    <text evidence="2">The sequence shown here is derived from an EMBL/GenBank/DDBJ whole genome shotgun (WGS) entry which is preliminary data.</text>
</comment>
<evidence type="ECO:0000313" key="1">
    <source>
        <dbReference type="EMBL" id="SAB46669.1"/>
    </source>
</evidence>
<gene>
    <name evidence="2" type="primary">hcpA_2</name>
    <name evidence="1" type="synonym">hcpA_7</name>
    <name evidence="2" type="ORF">SAMEA2273136_01783</name>
    <name evidence="1" type="ORF">SAMEA2273443_04830</name>
</gene>
<evidence type="ECO:0000313" key="3">
    <source>
        <dbReference type="Proteomes" id="UP000077063"/>
    </source>
</evidence>